<organism evidence="4 5">
    <name type="scientific">Streptomyces poonensis</name>
    <dbReference type="NCBI Taxonomy" id="68255"/>
    <lineage>
        <taxon>Bacteria</taxon>
        <taxon>Bacillati</taxon>
        <taxon>Actinomycetota</taxon>
        <taxon>Actinomycetes</taxon>
        <taxon>Kitasatosporales</taxon>
        <taxon>Streptomycetaceae</taxon>
        <taxon>Streptomyces</taxon>
    </lineage>
</organism>
<gene>
    <name evidence="4" type="ORF">GCM10010365_15620</name>
</gene>
<dbReference type="InterPro" id="IPR006076">
    <property type="entry name" value="FAD-dep_OxRdtase"/>
</dbReference>
<dbReference type="GO" id="GO:0016491">
    <property type="term" value="F:oxidoreductase activity"/>
    <property type="evidence" value="ECO:0007669"/>
    <property type="project" value="UniProtKB-KW"/>
</dbReference>
<dbReference type="PANTHER" id="PTHR13847:SF289">
    <property type="entry name" value="GLYCINE OXIDASE"/>
    <property type="match status" value="1"/>
</dbReference>
<dbReference type="GO" id="GO:0005737">
    <property type="term" value="C:cytoplasm"/>
    <property type="evidence" value="ECO:0007669"/>
    <property type="project" value="TreeGrafter"/>
</dbReference>
<evidence type="ECO:0000256" key="2">
    <source>
        <dbReference type="SAM" id="MobiDB-lite"/>
    </source>
</evidence>
<dbReference type="RefSeq" id="WP_189856678.1">
    <property type="nucleotide sequence ID" value="NZ_BMVW01000002.1"/>
</dbReference>
<dbReference type="AlphaFoldDB" id="A0A918PCA8"/>
<name>A0A918PCA8_9ACTN</name>
<evidence type="ECO:0000259" key="3">
    <source>
        <dbReference type="Pfam" id="PF01266"/>
    </source>
</evidence>
<evidence type="ECO:0000256" key="1">
    <source>
        <dbReference type="ARBA" id="ARBA00023002"/>
    </source>
</evidence>
<accession>A0A918PCA8</accession>
<keyword evidence="5" id="KW-1185">Reference proteome</keyword>
<feature type="domain" description="FAD dependent oxidoreductase" evidence="3">
    <location>
        <begin position="8"/>
        <end position="383"/>
    </location>
</feature>
<dbReference type="InterPro" id="IPR036188">
    <property type="entry name" value="FAD/NAD-bd_sf"/>
</dbReference>
<proteinExistence type="predicted"/>
<dbReference type="Gene3D" id="3.30.9.10">
    <property type="entry name" value="D-Amino Acid Oxidase, subunit A, domain 2"/>
    <property type="match status" value="1"/>
</dbReference>
<dbReference type="Gene3D" id="3.50.50.60">
    <property type="entry name" value="FAD/NAD(P)-binding domain"/>
    <property type="match status" value="1"/>
</dbReference>
<dbReference type="Proteomes" id="UP000622166">
    <property type="component" value="Unassembled WGS sequence"/>
</dbReference>
<dbReference type="PANTHER" id="PTHR13847">
    <property type="entry name" value="SARCOSINE DEHYDROGENASE-RELATED"/>
    <property type="match status" value="1"/>
</dbReference>
<reference evidence="4" key="1">
    <citation type="journal article" date="2014" name="Int. J. Syst. Evol. Microbiol.">
        <title>Complete genome sequence of Corynebacterium casei LMG S-19264T (=DSM 44701T), isolated from a smear-ripened cheese.</title>
        <authorList>
            <consortium name="US DOE Joint Genome Institute (JGI-PGF)"/>
            <person name="Walter F."/>
            <person name="Albersmeier A."/>
            <person name="Kalinowski J."/>
            <person name="Ruckert C."/>
        </authorList>
    </citation>
    <scope>NUCLEOTIDE SEQUENCE</scope>
    <source>
        <strain evidence="4">JCM 4815</strain>
    </source>
</reference>
<protein>
    <recommendedName>
        <fullName evidence="3">FAD dependent oxidoreductase domain-containing protein</fullName>
    </recommendedName>
</protein>
<comment type="caution">
    <text evidence="4">The sequence shown here is derived from an EMBL/GenBank/DDBJ whole genome shotgun (WGS) entry which is preliminary data.</text>
</comment>
<dbReference type="Pfam" id="PF01266">
    <property type="entry name" value="DAO"/>
    <property type="match status" value="1"/>
</dbReference>
<keyword evidence="1" id="KW-0560">Oxidoreductase</keyword>
<sequence>MTGSGSADVVVVGNGVLGLSVAVEIARRDPEVRVTVAGPPERPMAATVAAGAMLNCFAEVTRYTTTHPAYQARFAVARRALDLWPQWLEALAEDAGPEAGTVARASYSDGTFVVLSSKSGPIGAENFQAVHAAAVAHDEPHEFVAAEEVDGLRPALDSRPSQILHLPREGSVDARAVLRALEAAARGLGVEIVPDAVRALLTGEQAVTGVCLADGSVLAADTVVLAAGAASGALAADVLPPGAVPPVLHGTGASLRVRRTPSTGPGARHVLRTPNRAATCGLHVVPLNPLGEQYVGASNLLTCDPVSGPEFGSLHALMRQVCEQLDQGIRFSRIQQWMVGARPVPLDCFPLIGTCSLRGLVFATGTYRDGFHCSPVIARHLAAVVLGDGEKSGDFAWFTPERAPIQTMPAQQAVAETADHAADSMYEQGHSVSFYGGIPLRDFVRSRTQALYDSLTVPVALAPEIVIPQFLVPQAADNDQAALQLKTYLRAAHAHHGPWTDPAADTRPPREVTAVAPRTA</sequence>
<dbReference type="EMBL" id="BMVW01000002">
    <property type="protein sequence ID" value="GGY97942.1"/>
    <property type="molecule type" value="Genomic_DNA"/>
</dbReference>
<evidence type="ECO:0000313" key="5">
    <source>
        <dbReference type="Proteomes" id="UP000622166"/>
    </source>
</evidence>
<evidence type="ECO:0000313" key="4">
    <source>
        <dbReference type="EMBL" id="GGY97942.1"/>
    </source>
</evidence>
<reference evidence="4" key="2">
    <citation type="submission" date="2020-09" db="EMBL/GenBank/DDBJ databases">
        <authorList>
            <person name="Sun Q."/>
            <person name="Ohkuma M."/>
        </authorList>
    </citation>
    <scope>NUCLEOTIDE SEQUENCE</scope>
    <source>
        <strain evidence="4">JCM 4815</strain>
    </source>
</reference>
<dbReference type="SUPFAM" id="SSF51905">
    <property type="entry name" value="FAD/NAD(P)-binding domain"/>
    <property type="match status" value="1"/>
</dbReference>
<feature type="region of interest" description="Disordered" evidence="2">
    <location>
        <begin position="496"/>
        <end position="520"/>
    </location>
</feature>